<reference evidence="1" key="1">
    <citation type="journal article" date="2014" name="Front. Microbiol.">
        <title>High frequency of phylogenetically diverse reductive dehalogenase-homologous genes in deep subseafloor sedimentary metagenomes.</title>
        <authorList>
            <person name="Kawai M."/>
            <person name="Futagami T."/>
            <person name="Toyoda A."/>
            <person name="Takaki Y."/>
            <person name="Nishi S."/>
            <person name="Hori S."/>
            <person name="Arai W."/>
            <person name="Tsubouchi T."/>
            <person name="Morono Y."/>
            <person name="Uchiyama I."/>
            <person name="Ito T."/>
            <person name="Fujiyama A."/>
            <person name="Inagaki F."/>
            <person name="Takami H."/>
        </authorList>
    </citation>
    <scope>NUCLEOTIDE SEQUENCE</scope>
    <source>
        <strain evidence="1">Expedition CK06-06</strain>
    </source>
</reference>
<dbReference type="AlphaFoldDB" id="X1DEU1"/>
<evidence type="ECO:0000313" key="1">
    <source>
        <dbReference type="EMBL" id="GAG94931.1"/>
    </source>
</evidence>
<comment type="caution">
    <text evidence="1">The sequence shown here is derived from an EMBL/GenBank/DDBJ whole genome shotgun (WGS) entry which is preliminary data.</text>
</comment>
<dbReference type="EMBL" id="BART01028922">
    <property type="protein sequence ID" value="GAG94931.1"/>
    <property type="molecule type" value="Genomic_DNA"/>
</dbReference>
<sequence>MINFFILVVLILIAIQLDGVNRTLEKIDKTLKDTHSSMKSR</sequence>
<protein>
    <submittedName>
        <fullName evidence="1">Uncharacterized protein</fullName>
    </submittedName>
</protein>
<name>X1DEU1_9ZZZZ</name>
<proteinExistence type="predicted"/>
<organism evidence="1">
    <name type="scientific">marine sediment metagenome</name>
    <dbReference type="NCBI Taxonomy" id="412755"/>
    <lineage>
        <taxon>unclassified sequences</taxon>
        <taxon>metagenomes</taxon>
        <taxon>ecological metagenomes</taxon>
    </lineage>
</organism>
<gene>
    <name evidence="1" type="ORF">S01H4_50877</name>
</gene>
<accession>X1DEU1</accession>